<dbReference type="InterPro" id="IPR011990">
    <property type="entry name" value="TPR-like_helical_dom_sf"/>
</dbReference>
<dbReference type="InterPro" id="IPR019734">
    <property type="entry name" value="TPR_rpt"/>
</dbReference>
<evidence type="ECO:0000256" key="4">
    <source>
        <dbReference type="PROSITE-ProRule" id="PRU00339"/>
    </source>
</evidence>
<proteinExistence type="inferred from homology"/>
<dbReference type="Pfam" id="PF07719">
    <property type="entry name" value="TPR_2"/>
    <property type="match status" value="1"/>
</dbReference>
<evidence type="ECO:0000256" key="3">
    <source>
        <dbReference type="ARBA" id="ARBA00023778"/>
    </source>
</evidence>
<evidence type="ECO:0000256" key="2">
    <source>
        <dbReference type="ARBA" id="ARBA00022803"/>
    </source>
</evidence>
<dbReference type="PROSITE" id="PS50005">
    <property type="entry name" value="TPR"/>
    <property type="match status" value="3"/>
</dbReference>
<gene>
    <name evidence="5" type="ORF">DUNSADRAFT_12487</name>
</gene>
<keyword evidence="6" id="KW-1185">Reference proteome</keyword>
<dbReference type="EMBL" id="MU069483">
    <property type="protein sequence ID" value="KAF5841559.1"/>
    <property type="molecule type" value="Genomic_DNA"/>
</dbReference>
<comment type="similarity">
    <text evidence="3">Belongs to the BBS4 family.</text>
</comment>
<reference evidence="5" key="1">
    <citation type="submission" date="2017-08" db="EMBL/GenBank/DDBJ databases">
        <authorList>
            <person name="Polle J.E."/>
            <person name="Barry K."/>
            <person name="Cushman J."/>
            <person name="Schmutz J."/>
            <person name="Tran D."/>
            <person name="Hathwaick L.T."/>
            <person name="Yim W.C."/>
            <person name="Jenkins J."/>
            <person name="Mckie-Krisberg Z.M."/>
            <person name="Prochnik S."/>
            <person name="Lindquist E."/>
            <person name="Dockter R.B."/>
            <person name="Adam C."/>
            <person name="Molina H."/>
            <person name="Bunkerborg J."/>
            <person name="Jin E."/>
            <person name="Buchheim M."/>
            <person name="Magnuson J."/>
        </authorList>
    </citation>
    <scope>NUCLEOTIDE SEQUENCE</scope>
    <source>
        <strain evidence="5">CCAP 19/18</strain>
    </source>
</reference>
<feature type="repeat" description="TPR" evidence="4">
    <location>
        <begin position="140"/>
        <end position="173"/>
    </location>
</feature>
<dbReference type="Gene3D" id="1.25.40.10">
    <property type="entry name" value="Tetratricopeptide repeat domain"/>
    <property type="match status" value="2"/>
</dbReference>
<sequence>MASSVRQNYKINQLYVRQEFEKCLDLIEKVLEETNNVCEYALHVKALIKRQQGSIHESLELFQQATSLNPHNVANLKQVGRSLVLLGKHKAAIDMYEEAQKMTAPDWEIMHNKGMCLVHLKHYNKAIECFRVALDIQPHDSTFIQLGKVYSTMHNHQAAMDVYGEALEHSPENTEILTTLGILFLRANETELAFSHLSNSLSHDPKNPRTILAVGSIIQVGKQSCMCSPVFGGLLLAGGQQWQVATSGKCLFAPCLQRCIAAIACLKKALYLGPFDWIVAYNLGLVYLNTGQPASAFHHLSASINLKPGFAHSYMYLAIALTQLGDTENACLSYEKAIQLVREGWALVFQICMQPSC</sequence>
<organism evidence="5 6">
    <name type="scientific">Dunaliella salina</name>
    <name type="common">Green alga</name>
    <name type="synonym">Protococcus salinus</name>
    <dbReference type="NCBI Taxonomy" id="3046"/>
    <lineage>
        <taxon>Eukaryota</taxon>
        <taxon>Viridiplantae</taxon>
        <taxon>Chlorophyta</taxon>
        <taxon>core chlorophytes</taxon>
        <taxon>Chlorophyceae</taxon>
        <taxon>CS clade</taxon>
        <taxon>Chlamydomonadales</taxon>
        <taxon>Dunaliellaceae</taxon>
        <taxon>Dunaliella</taxon>
    </lineage>
</organism>
<evidence type="ECO:0000313" key="5">
    <source>
        <dbReference type="EMBL" id="KAF5841559.1"/>
    </source>
</evidence>
<feature type="repeat" description="TPR" evidence="4">
    <location>
        <begin position="174"/>
        <end position="207"/>
    </location>
</feature>
<protein>
    <submittedName>
        <fullName evidence="5">Bardet-Biedl syndrome protein 4</fullName>
    </submittedName>
</protein>
<dbReference type="InterPro" id="IPR013105">
    <property type="entry name" value="TPR_2"/>
</dbReference>
<dbReference type="SMART" id="SM00028">
    <property type="entry name" value="TPR"/>
    <property type="match status" value="8"/>
</dbReference>
<dbReference type="PANTHER" id="PTHR44186">
    <property type="match status" value="1"/>
</dbReference>
<feature type="repeat" description="TPR" evidence="4">
    <location>
        <begin position="39"/>
        <end position="72"/>
    </location>
</feature>
<dbReference type="Proteomes" id="UP000815325">
    <property type="component" value="Unassembled WGS sequence"/>
</dbReference>
<dbReference type="SUPFAM" id="SSF48452">
    <property type="entry name" value="TPR-like"/>
    <property type="match status" value="2"/>
</dbReference>
<dbReference type="Pfam" id="PF13181">
    <property type="entry name" value="TPR_8"/>
    <property type="match status" value="3"/>
</dbReference>
<keyword evidence="2 4" id="KW-0802">TPR repeat</keyword>
<comment type="caution">
    <text evidence="5">The sequence shown here is derived from an EMBL/GenBank/DDBJ whole genome shotgun (WGS) entry which is preliminary data.</text>
</comment>
<name>A0ABQ7H3X7_DUNSA</name>
<evidence type="ECO:0000256" key="1">
    <source>
        <dbReference type="ARBA" id="ARBA00022737"/>
    </source>
</evidence>
<keyword evidence="1" id="KW-0677">Repeat</keyword>
<dbReference type="PANTHER" id="PTHR44186:SF1">
    <property type="entry name" value="BARDET-BIEDL SYNDROME 4 PROTEIN"/>
    <property type="match status" value="1"/>
</dbReference>
<evidence type="ECO:0000313" key="6">
    <source>
        <dbReference type="Proteomes" id="UP000815325"/>
    </source>
</evidence>
<accession>A0ABQ7H3X7</accession>